<dbReference type="Proteomes" id="UP000748531">
    <property type="component" value="Unassembled WGS sequence"/>
</dbReference>
<sequence length="161" mass="17742">MPLDYLTKKSDVKRKDELRRKSRRFNNRKSLAMLDIELDGKDFTDSVETNNEDHSRSPIQTRLRSAKSGGGTKSVKLVATLAPTLSKRRAAHVNLVDVKMLPTHSTTESSVQNTLDSHVVIGCGPRDELPESVEPPILPGQSTAGNEGTNPVGYRAYCNLL</sequence>
<gene>
    <name evidence="2" type="ORF">PHET_07233</name>
</gene>
<dbReference type="AlphaFoldDB" id="A0A8J4SXM4"/>
<evidence type="ECO:0000313" key="2">
    <source>
        <dbReference type="EMBL" id="KAF5399335.1"/>
    </source>
</evidence>
<dbReference type="OrthoDB" id="6245726at2759"/>
<accession>A0A8J4SXM4</accession>
<feature type="region of interest" description="Disordered" evidence="1">
    <location>
        <begin position="43"/>
        <end position="71"/>
    </location>
</feature>
<proteinExistence type="predicted"/>
<keyword evidence="3" id="KW-1185">Reference proteome</keyword>
<comment type="caution">
    <text evidence="2">The sequence shown here is derived from an EMBL/GenBank/DDBJ whole genome shotgun (WGS) entry which is preliminary data.</text>
</comment>
<dbReference type="EMBL" id="LUCH01004137">
    <property type="protein sequence ID" value="KAF5399335.1"/>
    <property type="molecule type" value="Genomic_DNA"/>
</dbReference>
<name>A0A8J4SXM4_9TREM</name>
<reference evidence="2" key="1">
    <citation type="submission" date="2019-05" db="EMBL/GenBank/DDBJ databases">
        <title>Annotation for the trematode Paragonimus heterotremus.</title>
        <authorList>
            <person name="Choi Y.-J."/>
        </authorList>
    </citation>
    <scope>NUCLEOTIDE SEQUENCE</scope>
    <source>
        <strain evidence="2">LC</strain>
    </source>
</reference>
<evidence type="ECO:0000256" key="1">
    <source>
        <dbReference type="SAM" id="MobiDB-lite"/>
    </source>
</evidence>
<organism evidence="2 3">
    <name type="scientific">Paragonimus heterotremus</name>
    <dbReference type="NCBI Taxonomy" id="100268"/>
    <lineage>
        <taxon>Eukaryota</taxon>
        <taxon>Metazoa</taxon>
        <taxon>Spiralia</taxon>
        <taxon>Lophotrochozoa</taxon>
        <taxon>Platyhelminthes</taxon>
        <taxon>Trematoda</taxon>
        <taxon>Digenea</taxon>
        <taxon>Plagiorchiida</taxon>
        <taxon>Troglotremata</taxon>
        <taxon>Troglotrematidae</taxon>
        <taxon>Paragonimus</taxon>
    </lineage>
</organism>
<protein>
    <submittedName>
        <fullName evidence="2">Uncharacterized protein</fullName>
    </submittedName>
</protein>
<evidence type="ECO:0000313" key="3">
    <source>
        <dbReference type="Proteomes" id="UP000748531"/>
    </source>
</evidence>